<dbReference type="InterPro" id="IPR014756">
    <property type="entry name" value="Ig_E-set"/>
</dbReference>
<dbReference type="InterPro" id="IPR013783">
    <property type="entry name" value="Ig-like_fold"/>
</dbReference>
<reference evidence="3 4" key="1">
    <citation type="submission" date="2016-11" db="EMBL/GenBank/DDBJ databases">
        <authorList>
            <person name="Jaros S."/>
            <person name="Januszkiewicz K."/>
            <person name="Wedrychowicz H."/>
        </authorList>
    </citation>
    <scope>NUCLEOTIDE SEQUENCE [LARGE SCALE GENOMIC DNA]</scope>
    <source>
        <strain evidence="3 4">DSM 27406</strain>
    </source>
</reference>
<dbReference type="AlphaFoldDB" id="A0A1M7I2P4"/>
<dbReference type="SUPFAM" id="SSF81296">
    <property type="entry name" value="E set domains"/>
    <property type="match status" value="1"/>
</dbReference>
<gene>
    <name evidence="3" type="ORF">SAMN05444266_107477</name>
</gene>
<accession>A0A1M7I2P4</accession>
<evidence type="ECO:0000313" key="4">
    <source>
        <dbReference type="Proteomes" id="UP000184420"/>
    </source>
</evidence>
<evidence type="ECO:0000259" key="2">
    <source>
        <dbReference type="Pfam" id="PF01833"/>
    </source>
</evidence>
<organism evidence="3 4">
    <name type="scientific">Chitinophaga jiangningensis</name>
    <dbReference type="NCBI Taxonomy" id="1419482"/>
    <lineage>
        <taxon>Bacteria</taxon>
        <taxon>Pseudomonadati</taxon>
        <taxon>Bacteroidota</taxon>
        <taxon>Chitinophagia</taxon>
        <taxon>Chitinophagales</taxon>
        <taxon>Chitinophagaceae</taxon>
        <taxon>Chitinophaga</taxon>
    </lineage>
</organism>
<evidence type="ECO:0000313" key="3">
    <source>
        <dbReference type="EMBL" id="SHM34823.1"/>
    </source>
</evidence>
<protein>
    <submittedName>
        <fullName evidence="3">IPT/TIG domain-containing protein</fullName>
    </submittedName>
</protein>
<feature type="signal peptide" evidence="1">
    <location>
        <begin position="1"/>
        <end position="20"/>
    </location>
</feature>
<proteinExistence type="predicted"/>
<evidence type="ECO:0000256" key="1">
    <source>
        <dbReference type="SAM" id="SignalP"/>
    </source>
</evidence>
<dbReference type="OrthoDB" id="675419at2"/>
<dbReference type="STRING" id="1419482.SAMN05444266_107477"/>
<dbReference type="Pfam" id="PF01833">
    <property type="entry name" value="TIG"/>
    <property type="match status" value="1"/>
</dbReference>
<feature type="chain" id="PRO_5012093643" evidence="1">
    <location>
        <begin position="21"/>
        <end position="122"/>
    </location>
</feature>
<dbReference type="Gene3D" id="2.60.40.10">
    <property type="entry name" value="Immunoglobulins"/>
    <property type="match status" value="1"/>
</dbReference>
<feature type="domain" description="IPT/TIG" evidence="2">
    <location>
        <begin position="36"/>
        <end position="109"/>
    </location>
</feature>
<dbReference type="EMBL" id="FRBL01000007">
    <property type="protein sequence ID" value="SHM34823.1"/>
    <property type="molecule type" value="Genomic_DNA"/>
</dbReference>
<dbReference type="InterPro" id="IPR002909">
    <property type="entry name" value="IPT_dom"/>
</dbReference>
<dbReference type="Proteomes" id="UP000184420">
    <property type="component" value="Unassembled WGS sequence"/>
</dbReference>
<dbReference type="RefSeq" id="WP_083550371.1">
    <property type="nucleotide sequence ID" value="NZ_FRBL01000007.1"/>
</dbReference>
<keyword evidence="1" id="KW-0732">Signal</keyword>
<name>A0A1M7I2P4_9BACT</name>
<sequence length="122" mass="13195">MKKLTLFVTPLVLLLTCMLACTPKKESERKDPIAKITTAGNAGNFIRIKGNGFSTNKLENTVVFGDAKAVVLYASNDYLLVQVPPHKAGVVPVTVTVGDNPSNSLMFEYNSNAMLAANLPRR</sequence>
<keyword evidence="4" id="KW-1185">Reference proteome</keyword>